<dbReference type="Gene3D" id="2.40.370.10">
    <property type="entry name" value="AttH-like domain"/>
    <property type="match status" value="1"/>
</dbReference>
<name>A0A0R1GUW6_9LACO</name>
<evidence type="ECO:0000313" key="2">
    <source>
        <dbReference type="EMBL" id="KRK34535.1"/>
    </source>
</evidence>
<dbReference type="Proteomes" id="UP000051461">
    <property type="component" value="Unassembled WGS sequence"/>
</dbReference>
<dbReference type="Pfam" id="PF07143">
    <property type="entry name" value="CrtC"/>
    <property type="match status" value="1"/>
</dbReference>
<accession>A0A0R1GUW6</accession>
<organism evidence="2 3">
    <name type="scientific">Loigolactobacillus bifermentans DSM 20003</name>
    <dbReference type="NCBI Taxonomy" id="1423726"/>
    <lineage>
        <taxon>Bacteria</taxon>
        <taxon>Bacillati</taxon>
        <taxon>Bacillota</taxon>
        <taxon>Bacilli</taxon>
        <taxon>Lactobacillales</taxon>
        <taxon>Lactobacillaceae</taxon>
        <taxon>Loigolactobacillus</taxon>
    </lineage>
</organism>
<dbReference type="STRING" id="1423726.FC07_GL000549"/>
<keyword evidence="3" id="KW-1185">Reference proteome</keyword>
<dbReference type="AlphaFoldDB" id="A0A0R1GUW6"/>
<dbReference type="OrthoDB" id="5491608at2"/>
<dbReference type="RefSeq" id="WP_057904977.1">
    <property type="nucleotide sequence ID" value="NZ_AZDA01000091.1"/>
</dbReference>
<dbReference type="InterPro" id="IPR023374">
    <property type="entry name" value="AttH-like_dom_sf"/>
</dbReference>
<dbReference type="EMBL" id="AZDA01000091">
    <property type="protein sequence ID" value="KRK34535.1"/>
    <property type="molecule type" value="Genomic_DNA"/>
</dbReference>
<evidence type="ECO:0000259" key="1">
    <source>
        <dbReference type="Pfam" id="PF07143"/>
    </source>
</evidence>
<gene>
    <name evidence="2" type="ORF">FC07_GL000549</name>
</gene>
<dbReference type="SUPFAM" id="SSF159245">
    <property type="entry name" value="AttH-like"/>
    <property type="match status" value="1"/>
</dbReference>
<sequence length="364" mass="40722">MQARLMDQPADFKRLGINPDQVEPWEEARREPPAPGHNEVWYFDATFADGSKSVVGFRPKDPAKMATATDSPNVNIMLTTPNGATRSDFHYFTAAEATTGTTVGCDLQYGTDTAKGDFKTYDIHVAPTNGVGCDLHYEALTAPFRQGTGIVAFGDHDEDHHTDLAVPKNKVTGTLTYDGVAHQVTGLGYHDHQWMTTNPISLYHHWLWGRMYTNRYTVYIYDFVAAQRYGFAQLPMFGLLDNETGNLLFETEGQFTLAKTLSRQPQLKRDFPKNSHYVFTNADGASVDLAITWQDELEVRDMYTNLPASAKQQFDAIGAQPAYMRYYAKGTVSYTDATGRQTTSRGDMIYEYAYLGKPDPGAHI</sequence>
<reference evidence="2 3" key="1">
    <citation type="journal article" date="2015" name="Genome Announc.">
        <title>Expanding the biotechnology potential of lactobacilli through comparative genomics of 213 strains and associated genera.</title>
        <authorList>
            <person name="Sun Z."/>
            <person name="Harris H.M."/>
            <person name="McCann A."/>
            <person name="Guo C."/>
            <person name="Argimon S."/>
            <person name="Zhang W."/>
            <person name="Yang X."/>
            <person name="Jeffery I.B."/>
            <person name="Cooney J.C."/>
            <person name="Kagawa T.F."/>
            <person name="Liu W."/>
            <person name="Song Y."/>
            <person name="Salvetti E."/>
            <person name="Wrobel A."/>
            <person name="Rasinkangas P."/>
            <person name="Parkhill J."/>
            <person name="Rea M.C."/>
            <person name="O'Sullivan O."/>
            <person name="Ritari J."/>
            <person name="Douillard F.P."/>
            <person name="Paul Ross R."/>
            <person name="Yang R."/>
            <person name="Briner A.E."/>
            <person name="Felis G.E."/>
            <person name="de Vos W.M."/>
            <person name="Barrangou R."/>
            <person name="Klaenhammer T.R."/>
            <person name="Caufield P.W."/>
            <person name="Cui Y."/>
            <person name="Zhang H."/>
            <person name="O'Toole P.W."/>
        </authorList>
    </citation>
    <scope>NUCLEOTIDE SEQUENCE [LARGE SCALE GENOMIC DNA]</scope>
    <source>
        <strain evidence="2 3">DSM 20003</strain>
    </source>
</reference>
<dbReference type="InterPro" id="IPR010791">
    <property type="entry name" value="AttH_dom"/>
</dbReference>
<proteinExistence type="predicted"/>
<feature type="domain" description="AttH" evidence="1">
    <location>
        <begin position="115"/>
        <end position="195"/>
    </location>
</feature>
<evidence type="ECO:0000313" key="3">
    <source>
        <dbReference type="Proteomes" id="UP000051461"/>
    </source>
</evidence>
<comment type="caution">
    <text evidence="2">The sequence shown here is derived from an EMBL/GenBank/DDBJ whole genome shotgun (WGS) entry which is preliminary data.</text>
</comment>
<dbReference type="PATRIC" id="fig|1423726.3.peg.564"/>
<protein>
    <recommendedName>
        <fullName evidence="1">AttH domain-containing protein</fullName>
    </recommendedName>
</protein>